<feature type="region of interest" description="Disordered" evidence="1">
    <location>
        <begin position="45"/>
        <end position="65"/>
    </location>
</feature>
<feature type="compositionally biased region" description="Low complexity" evidence="1">
    <location>
        <begin position="259"/>
        <end position="273"/>
    </location>
</feature>
<keyword evidence="2" id="KW-1133">Transmembrane helix</keyword>
<name>A0A9W6F8B5_9CHLO</name>
<evidence type="ECO:0000313" key="5">
    <source>
        <dbReference type="Proteomes" id="UP001165080"/>
    </source>
</evidence>
<keyword evidence="5" id="KW-1185">Reference proteome</keyword>
<evidence type="ECO:0000256" key="1">
    <source>
        <dbReference type="SAM" id="MobiDB-lite"/>
    </source>
</evidence>
<dbReference type="InterPro" id="IPR051213">
    <property type="entry name" value="START_lipid_transfer"/>
</dbReference>
<evidence type="ECO:0000256" key="2">
    <source>
        <dbReference type="SAM" id="Phobius"/>
    </source>
</evidence>
<sequence length="813" mass="82355">MRASRPAPRGTFPIATLAMRLLCASAYLFVIIVISADLKAAVAQEEQQEQEQRPPPHIPAPDRFHNGSIILDGDRTHISASARGAAAFALPLVADDDAGANAGARLFPTRAAVVAAADAAAAALLGSAPFAEDGNPLTGITTLLFVFAAGVLLGTALSRRSAPRLRGAGAGGSAAAGATPAEQSPFHTSDETVSYNSAVNEVEGSGGGSVVGADATELSPPPPPRDARSGAAALVAASGGGGASTASVVPPPTPPRDTGSLASAASDDASSAESSDAADTAAAAAAVGAALTAADADAIAAAAAISRPVHLWYITQQDLDFFRLRAEQDVVVHGAGPWSHMVDREVPHNYRYSAWRRTLANGLTEYRSVMVMPDCSPLEYVDFSFDDAVRCRWEGFMVSAEVLEAGDQRQRQQVVRWIRSFPFGFITDRQYVIARALFSVTPDGVVHAGLPAAAPPAARHGPAAAATPADAVPAATFYCVTKAIDHPGANDGTTGRIVQVTDYYSMWRVRSVACPWGGERPAVELMLLHCEDMKVPERLARMSVGLGMRKYVHIQVGHLPGFVTERRSRVAPTQPDPLAYGHHHHVYGPAATARAAAAAARSGAAGSGEGAADRRPPHGPSTPLAPTRAAAAASGRGGGGGGQYDSSGPEGVLGGGESPAGVGSDAAASDSDGGGGGEWRAATDPWVSVGRGTSSTGPWSRQALPQALTSSSWGPDQAGRRGGGGGGAGRLLRRAALAAVVVLVARHWRRGGPDGGAKRAWSTGGGKRGGRAEGGDGGAAAALVGGEGTTADIDAAAAGGEVPAGATGVPPSP</sequence>
<feature type="region of interest" description="Disordered" evidence="1">
    <location>
        <begin position="591"/>
        <end position="728"/>
    </location>
</feature>
<feature type="compositionally biased region" description="Low complexity" evidence="1">
    <location>
        <begin position="779"/>
        <end position="813"/>
    </location>
</feature>
<feature type="compositionally biased region" description="Polar residues" evidence="1">
    <location>
        <begin position="185"/>
        <end position="199"/>
    </location>
</feature>
<dbReference type="GO" id="GO:0005737">
    <property type="term" value="C:cytoplasm"/>
    <property type="evidence" value="ECO:0007669"/>
    <property type="project" value="UniProtKB-ARBA"/>
</dbReference>
<keyword evidence="2" id="KW-0472">Membrane</keyword>
<feature type="domain" description="START" evidence="3">
    <location>
        <begin position="338"/>
        <end position="552"/>
    </location>
</feature>
<dbReference type="Proteomes" id="UP001165080">
    <property type="component" value="Unassembled WGS sequence"/>
</dbReference>
<organism evidence="4 5">
    <name type="scientific">Pleodorina starrii</name>
    <dbReference type="NCBI Taxonomy" id="330485"/>
    <lineage>
        <taxon>Eukaryota</taxon>
        <taxon>Viridiplantae</taxon>
        <taxon>Chlorophyta</taxon>
        <taxon>core chlorophytes</taxon>
        <taxon>Chlorophyceae</taxon>
        <taxon>CS clade</taxon>
        <taxon>Chlamydomonadales</taxon>
        <taxon>Volvocaceae</taxon>
        <taxon>Pleodorina</taxon>
    </lineage>
</organism>
<dbReference type="Gene3D" id="3.30.530.20">
    <property type="match status" value="1"/>
</dbReference>
<dbReference type="InterPro" id="IPR023393">
    <property type="entry name" value="START-like_dom_sf"/>
</dbReference>
<feature type="region of interest" description="Disordered" evidence="1">
    <location>
        <begin position="749"/>
        <end position="813"/>
    </location>
</feature>
<dbReference type="InterPro" id="IPR002913">
    <property type="entry name" value="START_lipid-bd_dom"/>
</dbReference>
<dbReference type="GO" id="GO:0008289">
    <property type="term" value="F:lipid binding"/>
    <property type="evidence" value="ECO:0007669"/>
    <property type="project" value="InterPro"/>
</dbReference>
<dbReference type="PANTHER" id="PTHR19308">
    <property type="entry name" value="PHOSPHATIDYLCHOLINE TRANSFER PROTEIN"/>
    <property type="match status" value="1"/>
</dbReference>
<dbReference type="AlphaFoldDB" id="A0A9W6F8B5"/>
<reference evidence="4 5" key="1">
    <citation type="journal article" date="2023" name="Commun. Biol.">
        <title>Reorganization of the ancestral sex-determining regions during the evolution of trioecy in Pleodorina starrii.</title>
        <authorList>
            <person name="Takahashi K."/>
            <person name="Suzuki S."/>
            <person name="Kawai-Toyooka H."/>
            <person name="Yamamoto K."/>
            <person name="Hamaji T."/>
            <person name="Ootsuki R."/>
            <person name="Yamaguchi H."/>
            <person name="Kawachi M."/>
            <person name="Higashiyama T."/>
            <person name="Nozaki H."/>
        </authorList>
    </citation>
    <scope>NUCLEOTIDE SEQUENCE [LARGE SCALE GENOMIC DNA]</scope>
    <source>
        <strain evidence="4 5">NIES-4479</strain>
    </source>
</reference>
<evidence type="ECO:0000313" key="4">
    <source>
        <dbReference type="EMBL" id="GLC60074.1"/>
    </source>
</evidence>
<gene>
    <name evidence="4" type="primary">PLEST005775</name>
    <name evidence="4" type="ORF">PLESTB_001570400</name>
</gene>
<feature type="region of interest" description="Disordered" evidence="1">
    <location>
        <begin position="163"/>
        <end position="273"/>
    </location>
</feature>
<evidence type="ECO:0000259" key="3">
    <source>
        <dbReference type="PROSITE" id="PS50848"/>
    </source>
</evidence>
<dbReference type="EMBL" id="BRXU01000031">
    <property type="protein sequence ID" value="GLC60074.1"/>
    <property type="molecule type" value="Genomic_DNA"/>
</dbReference>
<proteinExistence type="predicted"/>
<keyword evidence="2" id="KW-0812">Transmembrane</keyword>
<feature type="compositionally biased region" description="Low complexity" evidence="1">
    <location>
        <begin position="591"/>
        <end position="604"/>
    </location>
</feature>
<protein>
    <recommendedName>
        <fullName evidence="3">START domain-containing protein</fullName>
    </recommendedName>
</protein>
<dbReference type="PROSITE" id="PS50848">
    <property type="entry name" value="START"/>
    <property type="match status" value="1"/>
</dbReference>
<feature type="transmembrane region" description="Helical" evidence="2">
    <location>
        <begin position="111"/>
        <end position="131"/>
    </location>
</feature>
<accession>A0A9W6F8B5</accession>
<dbReference type="SUPFAM" id="SSF55961">
    <property type="entry name" value="Bet v1-like"/>
    <property type="match status" value="1"/>
</dbReference>
<dbReference type="PANTHER" id="PTHR19308:SF39">
    <property type="entry name" value="PHOSPHATIDYLCHOLINE TRANSFER PROTEIN"/>
    <property type="match status" value="1"/>
</dbReference>
<comment type="caution">
    <text evidence="4">The sequence shown here is derived from an EMBL/GenBank/DDBJ whole genome shotgun (WGS) entry which is preliminary data.</text>
</comment>
<feature type="compositionally biased region" description="Basic and acidic residues" evidence="1">
    <location>
        <begin position="50"/>
        <end position="65"/>
    </location>
</feature>
<feature type="transmembrane region" description="Helical" evidence="2">
    <location>
        <begin position="137"/>
        <end position="157"/>
    </location>
</feature>
<feature type="transmembrane region" description="Helical" evidence="2">
    <location>
        <begin position="12"/>
        <end position="34"/>
    </location>
</feature>